<feature type="region of interest" description="Disordered" evidence="2">
    <location>
        <begin position="1"/>
        <end position="87"/>
    </location>
</feature>
<dbReference type="PROSITE" id="PS50085">
    <property type="entry name" value="RAPGAP"/>
    <property type="match status" value="1"/>
</dbReference>
<dbReference type="GO" id="GO:0051056">
    <property type="term" value="P:regulation of small GTPase mediated signal transduction"/>
    <property type="evidence" value="ECO:0007669"/>
    <property type="project" value="InterPro"/>
</dbReference>
<dbReference type="InterPro" id="IPR035974">
    <property type="entry name" value="Rap/Ran-GAP_sf"/>
</dbReference>
<accession>A0AAN7A300</accession>
<feature type="compositionally biased region" description="Polar residues" evidence="2">
    <location>
        <begin position="1661"/>
        <end position="1674"/>
    </location>
</feature>
<dbReference type="PANTHER" id="PTHR10063">
    <property type="entry name" value="TUBERIN"/>
    <property type="match status" value="1"/>
</dbReference>
<feature type="compositionally biased region" description="Gly residues" evidence="2">
    <location>
        <begin position="1579"/>
        <end position="1589"/>
    </location>
</feature>
<evidence type="ECO:0000259" key="3">
    <source>
        <dbReference type="PROSITE" id="PS50085"/>
    </source>
</evidence>
<evidence type="ECO:0000313" key="5">
    <source>
        <dbReference type="Proteomes" id="UP001302321"/>
    </source>
</evidence>
<dbReference type="Pfam" id="PF11864">
    <property type="entry name" value="DUF3384"/>
    <property type="match status" value="1"/>
</dbReference>
<feature type="compositionally biased region" description="Gly residues" evidence="2">
    <location>
        <begin position="1646"/>
        <end position="1655"/>
    </location>
</feature>
<dbReference type="Proteomes" id="UP001302321">
    <property type="component" value="Unassembled WGS sequence"/>
</dbReference>
<keyword evidence="5" id="KW-1185">Reference proteome</keyword>
<dbReference type="GO" id="GO:0005096">
    <property type="term" value="F:GTPase activator activity"/>
    <property type="evidence" value="ECO:0007669"/>
    <property type="project" value="UniProtKB-KW"/>
</dbReference>
<dbReference type="InterPro" id="IPR000331">
    <property type="entry name" value="Rap/Ran_GAP_dom"/>
</dbReference>
<reference evidence="4" key="2">
    <citation type="submission" date="2023-05" db="EMBL/GenBank/DDBJ databases">
        <authorList>
            <consortium name="Lawrence Berkeley National Laboratory"/>
            <person name="Steindorff A."/>
            <person name="Hensen N."/>
            <person name="Bonometti L."/>
            <person name="Westerberg I."/>
            <person name="Brannstrom I.O."/>
            <person name="Guillou S."/>
            <person name="Cros-Aarteil S."/>
            <person name="Calhoun S."/>
            <person name="Haridas S."/>
            <person name="Kuo A."/>
            <person name="Mondo S."/>
            <person name="Pangilinan J."/>
            <person name="Riley R."/>
            <person name="Labutti K."/>
            <person name="Andreopoulos B."/>
            <person name="Lipzen A."/>
            <person name="Chen C."/>
            <person name="Yanf M."/>
            <person name="Daum C."/>
            <person name="Ng V."/>
            <person name="Clum A."/>
            <person name="Ohm R."/>
            <person name="Martin F."/>
            <person name="Silar P."/>
            <person name="Natvig D."/>
            <person name="Lalanne C."/>
            <person name="Gautier V."/>
            <person name="Ament-Velasquez S.L."/>
            <person name="Kruys A."/>
            <person name="Hutchinson M.I."/>
            <person name="Powell A.J."/>
            <person name="Barry K."/>
            <person name="Miller A.N."/>
            <person name="Grigoriev I.V."/>
            <person name="Debuchy R."/>
            <person name="Gladieux P."/>
            <person name="Thoren M.H."/>
            <person name="Johannesson H."/>
        </authorList>
    </citation>
    <scope>NUCLEOTIDE SEQUENCE</scope>
    <source>
        <strain evidence="4">CBS 892.96</strain>
    </source>
</reference>
<feature type="region of interest" description="Disordered" evidence="2">
    <location>
        <begin position="775"/>
        <end position="839"/>
    </location>
</feature>
<dbReference type="GO" id="GO:0005634">
    <property type="term" value="C:nucleus"/>
    <property type="evidence" value="ECO:0007669"/>
    <property type="project" value="InterPro"/>
</dbReference>
<dbReference type="InterPro" id="IPR027107">
    <property type="entry name" value="Tuberin/Ral-act_asu"/>
</dbReference>
<name>A0AAN7A300_9PEZI</name>
<dbReference type="EMBL" id="MU866454">
    <property type="protein sequence ID" value="KAK4172193.1"/>
    <property type="molecule type" value="Genomic_DNA"/>
</dbReference>
<dbReference type="FunFam" id="3.40.50.11210:FF:000007">
    <property type="entry name" value="Tuberous sclerosis 2"/>
    <property type="match status" value="1"/>
</dbReference>
<feature type="compositionally biased region" description="Low complexity" evidence="2">
    <location>
        <begin position="58"/>
        <end position="74"/>
    </location>
</feature>
<evidence type="ECO:0000256" key="2">
    <source>
        <dbReference type="SAM" id="MobiDB-lite"/>
    </source>
</evidence>
<dbReference type="GO" id="GO:0032007">
    <property type="term" value="P:negative regulation of TOR signaling"/>
    <property type="evidence" value="ECO:0007669"/>
    <property type="project" value="TreeGrafter"/>
</dbReference>
<gene>
    <name evidence="4" type="ORF">QBC36DRAFT_338443</name>
</gene>
<comment type="caution">
    <text evidence="4">The sequence shown here is derived from an EMBL/GenBank/DDBJ whole genome shotgun (WGS) entry which is preliminary data.</text>
</comment>
<evidence type="ECO:0000313" key="4">
    <source>
        <dbReference type="EMBL" id="KAK4172193.1"/>
    </source>
</evidence>
<dbReference type="PANTHER" id="PTHR10063:SF0">
    <property type="entry name" value="TUBERIN"/>
    <property type="match status" value="1"/>
</dbReference>
<evidence type="ECO:0000256" key="1">
    <source>
        <dbReference type="ARBA" id="ARBA00022468"/>
    </source>
</evidence>
<dbReference type="SUPFAM" id="SSF48371">
    <property type="entry name" value="ARM repeat"/>
    <property type="match status" value="1"/>
</dbReference>
<dbReference type="Pfam" id="PF02145">
    <property type="entry name" value="Rap_GAP"/>
    <property type="match status" value="1"/>
</dbReference>
<keyword evidence="1" id="KW-0343">GTPase activation</keyword>
<feature type="compositionally biased region" description="Low complexity" evidence="2">
    <location>
        <begin position="1568"/>
        <end position="1578"/>
    </location>
</feature>
<feature type="domain" description="Rap-GAP" evidence="3">
    <location>
        <begin position="1287"/>
        <end position="1520"/>
    </location>
</feature>
<proteinExistence type="predicted"/>
<organism evidence="4 5">
    <name type="scientific">Triangularia setosa</name>
    <dbReference type="NCBI Taxonomy" id="2587417"/>
    <lineage>
        <taxon>Eukaryota</taxon>
        <taxon>Fungi</taxon>
        <taxon>Dikarya</taxon>
        <taxon>Ascomycota</taxon>
        <taxon>Pezizomycotina</taxon>
        <taxon>Sordariomycetes</taxon>
        <taxon>Sordariomycetidae</taxon>
        <taxon>Sordariales</taxon>
        <taxon>Podosporaceae</taxon>
        <taxon>Triangularia</taxon>
    </lineage>
</organism>
<dbReference type="SUPFAM" id="SSF111347">
    <property type="entry name" value="Rap/Ran-GAP"/>
    <property type="match status" value="1"/>
</dbReference>
<dbReference type="GO" id="GO:0033596">
    <property type="term" value="C:TSC1-TSC2 complex"/>
    <property type="evidence" value="ECO:0007669"/>
    <property type="project" value="TreeGrafter"/>
</dbReference>
<feature type="compositionally biased region" description="Low complexity" evidence="2">
    <location>
        <begin position="1595"/>
        <end position="1606"/>
    </location>
</feature>
<reference evidence="4" key="1">
    <citation type="journal article" date="2023" name="Mol. Phylogenet. Evol.">
        <title>Genome-scale phylogeny and comparative genomics of the fungal order Sordariales.</title>
        <authorList>
            <person name="Hensen N."/>
            <person name="Bonometti L."/>
            <person name="Westerberg I."/>
            <person name="Brannstrom I.O."/>
            <person name="Guillou S."/>
            <person name="Cros-Aarteil S."/>
            <person name="Calhoun S."/>
            <person name="Haridas S."/>
            <person name="Kuo A."/>
            <person name="Mondo S."/>
            <person name="Pangilinan J."/>
            <person name="Riley R."/>
            <person name="LaButti K."/>
            <person name="Andreopoulos B."/>
            <person name="Lipzen A."/>
            <person name="Chen C."/>
            <person name="Yan M."/>
            <person name="Daum C."/>
            <person name="Ng V."/>
            <person name="Clum A."/>
            <person name="Steindorff A."/>
            <person name="Ohm R.A."/>
            <person name="Martin F."/>
            <person name="Silar P."/>
            <person name="Natvig D.O."/>
            <person name="Lalanne C."/>
            <person name="Gautier V."/>
            <person name="Ament-Velasquez S.L."/>
            <person name="Kruys A."/>
            <person name="Hutchinson M.I."/>
            <person name="Powell A.J."/>
            <person name="Barry K."/>
            <person name="Miller A.N."/>
            <person name="Grigoriev I.V."/>
            <person name="Debuchy R."/>
            <person name="Gladieux P."/>
            <person name="Hiltunen Thoren M."/>
            <person name="Johannesson H."/>
        </authorList>
    </citation>
    <scope>NUCLEOTIDE SEQUENCE</scope>
    <source>
        <strain evidence="4">CBS 892.96</strain>
    </source>
</reference>
<feature type="compositionally biased region" description="Low complexity" evidence="2">
    <location>
        <begin position="1636"/>
        <end position="1645"/>
    </location>
</feature>
<protein>
    <recommendedName>
        <fullName evidence="3">Rap-GAP domain-containing protein</fullName>
    </recommendedName>
</protein>
<feature type="region of interest" description="Disordered" evidence="2">
    <location>
        <begin position="1562"/>
        <end position="1620"/>
    </location>
</feature>
<sequence length="1705" mass="188100">MLRRLASLGHSASEDQLPMSPSPGEDQPQEGRTTGGLASVFKGLAGGGKLTKSPPPSLQSLNSLAAAQAQPSPSTSTKQADDSPLPVALRGLAPDQLEQYVKLKNKNGQLSERIAAATSLRYTIRDFPLNPVLDIWYAGKDLINENYPEHARQIGWELLTECAKYTAASELERREYFETLTAPANRADFHLQLAALEDLTTKGRNIAGFPYDIFPLLISWLHETYQIVKKARRRALRGNGGSSKGKSAAAGEDKNFSQLFVLLKDVIKFNFKFAREPVVGDLMSELLNICMKTASEDDLMACINVIEALVTFGTIPNGKLKDCIKVLGTIHQQLPHLQKQSWHTISIICRSHHGQSTVRILLDILRTYATPDDKQKELELNREVRGALSVLKKLLHKSAEKGYPPVSLALLVDGLANVAKSSYPKIAAETLQLINSLFDDSHNNISSMVKDEHWSSIFEVAALCGTKAVAPTFTDSESLLSPRQVPEADNTVAGQLKCLINRIEKLLTQTTDLLQRDECMEFLTQVYHALPDSAAGLVITYFKEHRSCFPSDVEWQKNLDIVLDGFFLARHRDPLTRLHALEIVIELYDFLFLTQDLMEDDALGGLVRRVLSGMVEETNTLVLQDTVTFLVKVSQTADASLLDDILEGLKKVVATEMSSSPLAMLASPKSGSFRPGQTVYFGNQSLSNVVTRGYVQIFIRTLNTDGSKASKTFAALVHIARSNSCEVDARLTAMKMLFRLRADAEYQIYLTTQVENESLAGSLYRTEASLARKLAEDAAHPSRLPRAESATRPSRGMSFTQGQAGDRGLSARQTHVPKPAVHQGQRLWSVPDADALPEDPAERPSWLLISYRDENDAGGAELGSTGRTVLNMSAWLEALLSLFHNGCDWEVYSFVLTHLPAQLSNHPIFRGAIPHIHELRRFFCEMVKTSTFQEPPLSSGLRRSDVSNCLFHSLTMIMSYHEHFQKMDEDDLVRTFMHGISDKTAKTCIHALQVCCHELPLSVSKALVTILQKMSQVITQPLVAMHILEFLACLSRLPSLYSNFREDEYRIIFGICARYLQSVRDKKHAARPTHSSEPSTPSIAVAHHPDMLGHQAANDDLPQYVYALAYHVITFWFLAVKLPDRPSHINWIAKNLFVDSDGRATNEEQAQVTLDFMQRVAFSDACDSAQDPLFTEEFYGEIQKRRWIIGNSIVTIRQAKETGWAEITRRYPSGTSSFAIRVEFSPMPNQPAADQSDAVAWEGRFQHGITIFPSHLLMQLLAPMPQMYDPAIRPIPLPDDDTVNRAIRIFDKNSTVDGHKVGVIYIGEGQTKETEILANTIGSPEYLEFLKGLGVLTKLKGAMFNTQGLDREYDIDGQYTYCWRDRVTEIVFHVITQMPTNLEHDPQCNMKKRHIGNDFVNIVWNESGLPFKFDMFPSQFNYVYIVITPTPQRSFSCMREMSQKRQDGEAQQFSPFFKVQVMSQLGFPEISPAAEPKLVSLKALPRFIRLVALNASVFSLVWANRDGEHVSSWRNRLQEINRLRERHGPKGAHYGLAHSSGSAGLATATATAGGLPLINSNPGNAPVSGTQSVMSNGSSSGGSTVGPGGMLSDYSIGGPPSSTNSGGSIGSRPASGNIRDSFSSLRRSSVATFFTSNTANTSGSGATSGAGGGSGNDVSHRSSMLSTAPSSTMTDGHHHGGHGQGGRGNGDTEALVDAVDFSKWT</sequence>
<feature type="region of interest" description="Disordered" evidence="2">
    <location>
        <begin position="1636"/>
        <end position="1705"/>
    </location>
</feature>
<dbReference type="InterPro" id="IPR016024">
    <property type="entry name" value="ARM-type_fold"/>
</dbReference>
<dbReference type="Pfam" id="PF03542">
    <property type="entry name" value="Tuberin"/>
    <property type="match status" value="1"/>
</dbReference>
<dbReference type="Gene3D" id="3.40.50.11210">
    <property type="entry name" value="Rap/Ran-GAP"/>
    <property type="match status" value="1"/>
</dbReference>
<dbReference type="InterPro" id="IPR024584">
    <property type="entry name" value="Tuberin_N"/>
</dbReference>
<dbReference type="InterPro" id="IPR018515">
    <property type="entry name" value="Tuberin-type_domain"/>
</dbReference>